<sequence>MQWTRNALVLLGVALSVHCILAWWTLDGKQYGNTVEGVPDKWTGKGVTLFLIDSGIEKTYHTSLDESVSCESVVPGVDCYAPGHTHGTRLTSVVKGYGNQLRGVTEGTNVRIIRVFDVHSRTSYVYLFAALQRVWDQIQRDTLNRTESLHPYVITLALGVDRMGEGDTEYHTKCVALLRRLHALNREMHASVFILSSAGNDGPRLNRLLTPFHDESGSLDDLLFVVGSFTEVKVNHSARRKVSLFSSRGPHSVEYSGCNSLHAQYLFSCKPDVLAPGSNIAVFSPEKEANRSLSTREGTSYAAVVAASMISLLYDSILHHNTTNKPNVQWHNVIKRILLETADAIREEVPHDLYSYFRLFTESCFAQGAGVINFSAALKELTSYMQDRNHLEVAVFPAYLTNHERMSHLLAEDYYYMGNPYNGSHLWWHSHQFVLALYPEEEPLESDVTTCTVTVEELRLTPPRKGHEETGYLHFSCSVLSDHTKLSIAVHLTALIEDYFNENSDVLSLTLSGSIKVNYLTTSRAYASSVRFSFRAVPAPAKNKRVGITFASQNRKSVFSLFPFFAALKQNDPPFYLEFFSYSTKQGHDTNTDLCAYLEELGTVMVFYEGPHPTEDTLRPFLPCRAYRIILVMTSLLPQKSDTSRINHFLFHHPVGKWYLNVDDRTTDGRLADTLLSKWLSSYDVFPTLSMQASLRRDNGKEDGSILLCAAKHFHSFNESSSSIMGFVQSGNKSIAILTNGNCLSSDRLSVEAHDVALLRRQYYTHGERTVAPSDSVAFCYDLLKSLLSSDGCAERWNQSFGERFSFSCRGR</sequence>
<evidence type="ECO:0000256" key="6">
    <source>
        <dbReference type="SAM" id="SignalP"/>
    </source>
</evidence>
<evidence type="ECO:0000256" key="2">
    <source>
        <dbReference type="ARBA" id="ARBA00022670"/>
    </source>
</evidence>
<dbReference type="PRINTS" id="PR00723">
    <property type="entry name" value="SUBTILISIN"/>
</dbReference>
<keyword evidence="2 5" id="KW-0645">Protease</keyword>
<proteinExistence type="inferred from homology"/>
<dbReference type="InterPro" id="IPR050131">
    <property type="entry name" value="Peptidase_S8_subtilisin-like"/>
</dbReference>
<feature type="signal peptide" evidence="6">
    <location>
        <begin position="1"/>
        <end position="22"/>
    </location>
</feature>
<dbReference type="PROSITE" id="PS51892">
    <property type="entry name" value="SUBTILASE"/>
    <property type="match status" value="1"/>
</dbReference>
<feature type="chain" id="PRO_5028864507" evidence="6">
    <location>
        <begin position="23"/>
        <end position="812"/>
    </location>
</feature>
<dbReference type="VEuPathDB" id="TriTrypDB:ADEAN_000712200"/>
<dbReference type="PANTHER" id="PTHR43806:SF11">
    <property type="entry name" value="CEREVISIN-RELATED"/>
    <property type="match status" value="1"/>
</dbReference>
<dbReference type="OrthoDB" id="1740355at2759"/>
<dbReference type="Gene3D" id="3.40.50.200">
    <property type="entry name" value="Peptidase S8/S53 domain"/>
    <property type="match status" value="1"/>
</dbReference>
<evidence type="ECO:0000259" key="7">
    <source>
        <dbReference type="Pfam" id="PF00082"/>
    </source>
</evidence>
<dbReference type="AlphaFoldDB" id="A0A7G2CM34"/>
<accession>A0A7G2CM34</accession>
<keyword evidence="4 5" id="KW-0720">Serine protease</keyword>
<dbReference type="GO" id="GO:0005615">
    <property type="term" value="C:extracellular space"/>
    <property type="evidence" value="ECO:0007669"/>
    <property type="project" value="TreeGrafter"/>
</dbReference>
<protein>
    <submittedName>
        <fullName evidence="8">Subtilase family, putative</fullName>
    </submittedName>
</protein>
<dbReference type="SUPFAM" id="SSF52743">
    <property type="entry name" value="Subtilisin-like"/>
    <property type="match status" value="1"/>
</dbReference>
<dbReference type="Proteomes" id="UP000515908">
    <property type="component" value="Chromosome 14"/>
</dbReference>
<comment type="similarity">
    <text evidence="1 5">Belongs to the peptidase S8 family.</text>
</comment>
<organism evidence="8 9">
    <name type="scientific">Angomonas deanei</name>
    <dbReference type="NCBI Taxonomy" id="59799"/>
    <lineage>
        <taxon>Eukaryota</taxon>
        <taxon>Discoba</taxon>
        <taxon>Euglenozoa</taxon>
        <taxon>Kinetoplastea</taxon>
        <taxon>Metakinetoplastina</taxon>
        <taxon>Trypanosomatida</taxon>
        <taxon>Trypanosomatidae</taxon>
        <taxon>Strigomonadinae</taxon>
        <taxon>Angomonas</taxon>
    </lineage>
</organism>
<dbReference type="InterPro" id="IPR000209">
    <property type="entry name" value="Peptidase_S8/S53_dom"/>
</dbReference>
<reference evidence="8 9" key="1">
    <citation type="submission" date="2020-08" db="EMBL/GenBank/DDBJ databases">
        <authorList>
            <person name="Newling K."/>
            <person name="Davey J."/>
            <person name="Forrester S."/>
        </authorList>
    </citation>
    <scope>NUCLEOTIDE SEQUENCE [LARGE SCALE GENOMIC DNA]</scope>
    <source>
        <strain evidence="9">Crithidia deanei Carvalho (ATCC PRA-265)</strain>
    </source>
</reference>
<feature type="active site" description="Charge relay system" evidence="5">
    <location>
        <position position="53"/>
    </location>
</feature>
<dbReference type="GO" id="GO:0004252">
    <property type="term" value="F:serine-type endopeptidase activity"/>
    <property type="evidence" value="ECO:0007669"/>
    <property type="project" value="UniProtKB-UniRule"/>
</dbReference>
<evidence type="ECO:0000256" key="4">
    <source>
        <dbReference type="ARBA" id="ARBA00022825"/>
    </source>
</evidence>
<dbReference type="Pfam" id="PF00082">
    <property type="entry name" value="Peptidase_S8"/>
    <property type="match status" value="1"/>
</dbReference>
<feature type="active site" description="Charge relay system" evidence="5">
    <location>
        <position position="86"/>
    </location>
</feature>
<evidence type="ECO:0000313" key="8">
    <source>
        <dbReference type="EMBL" id="CAD2219613.1"/>
    </source>
</evidence>
<dbReference type="PANTHER" id="PTHR43806">
    <property type="entry name" value="PEPTIDASE S8"/>
    <property type="match status" value="1"/>
</dbReference>
<evidence type="ECO:0000256" key="3">
    <source>
        <dbReference type="ARBA" id="ARBA00022801"/>
    </source>
</evidence>
<name>A0A7G2CM34_9TRYP</name>
<evidence type="ECO:0000256" key="1">
    <source>
        <dbReference type="ARBA" id="ARBA00011073"/>
    </source>
</evidence>
<dbReference type="GO" id="GO:0006508">
    <property type="term" value="P:proteolysis"/>
    <property type="evidence" value="ECO:0007669"/>
    <property type="project" value="UniProtKB-KW"/>
</dbReference>
<gene>
    <name evidence="8" type="ORF">ADEAN_000712200</name>
</gene>
<evidence type="ECO:0000313" key="9">
    <source>
        <dbReference type="Proteomes" id="UP000515908"/>
    </source>
</evidence>
<keyword evidence="3 5" id="KW-0378">Hydrolase</keyword>
<evidence type="ECO:0000256" key="5">
    <source>
        <dbReference type="PROSITE-ProRule" id="PRU01240"/>
    </source>
</evidence>
<dbReference type="InterPro" id="IPR036852">
    <property type="entry name" value="Peptidase_S8/S53_dom_sf"/>
</dbReference>
<dbReference type="InterPro" id="IPR015500">
    <property type="entry name" value="Peptidase_S8_subtilisin-rel"/>
</dbReference>
<feature type="domain" description="Peptidase S8/S53" evidence="7">
    <location>
        <begin position="44"/>
        <end position="344"/>
    </location>
</feature>
<feature type="active site" description="Charge relay system" evidence="5">
    <location>
        <position position="300"/>
    </location>
</feature>
<keyword evidence="6" id="KW-0732">Signal</keyword>
<dbReference type="EMBL" id="LR877158">
    <property type="protein sequence ID" value="CAD2219613.1"/>
    <property type="molecule type" value="Genomic_DNA"/>
</dbReference>
<keyword evidence="9" id="KW-1185">Reference proteome</keyword>